<dbReference type="EMBL" id="JBBYAK010000003">
    <property type="protein sequence ID" value="MEL3959602.1"/>
    <property type="molecule type" value="Genomic_DNA"/>
</dbReference>
<dbReference type="RefSeq" id="WP_342021196.1">
    <property type="nucleotide sequence ID" value="NZ_JBBYAK010000003.1"/>
</dbReference>
<sequence length="289" mass="33801">MFVRPMLLQKINKPFDSEEYLTELKLDGIRLLLLKFDNKVRLYTRHQTEVTSLFPEIYEGLNIPDGTVLDGELIVPDEKGKPDFEAVMQRFQSKSIQCRIQYCIFDVIYFNNKNITSLPLLERKQILAEMDFDTTNVVPVQWIIGNGLSYFNAVKDMNLEGIVLKKKDSKYEINKRSDRWLKVINYKYQDVLITGMIKKDKSFLLGSIVDGKTIGTMEFIPINERKKIYSSIKKYGVNESEKLIIFKKAIPCNVKFRNWTRKGKLRIPSFCKWVNDYPNENSLNISLPK</sequence>
<feature type="domain" description="ATP-dependent DNA ligase family profile" evidence="3">
    <location>
        <begin position="93"/>
        <end position="183"/>
    </location>
</feature>
<evidence type="ECO:0000313" key="4">
    <source>
        <dbReference type="EMBL" id="MEL3959602.1"/>
    </source>
</evidence>
<evidence type="ECO:0000313" key="5">
    <source>
        <dbReference type="Proteomes" id="UP001459714"/>
    </source>
</evidence>
<gene>
    <name evidence="4" type="ORF">NST17_20835</name>
</gene>
<dbReference type="Gene3D" id="3.30.1490.70">
    <property type="match status" value="1"/>
</dbReference>
<protein>
    <submittedName>
        <fullName evidence="4">RNA ligase family protein</fullName>
    </submittedName>
</protein>
<dbReference type="NCBIfam" id="NF005796">
    <property type="entry name" value="PRK07636.1"/>
    <property type="match status" value="1"/>
</dbReference>
<dbReference type="Gene3D" id="3.30.470.30">
    <property type="entry name" value="DNA ligase/mRNA capping enzyme"/>
    <property type="match status" value="1"/>
</dbReference>
<dbReference type="PROSITE" id="PS50160">
    <property type="entry name" value="DNA_LIGASE_A3"/>
    <property type="match status" value="1"/>
</dbReference>
<dbReference type="Proteomes" id="UP001459714">
    <property type="component" value="Unassembled WGS sequence"/>
</dbReference>
<keyword evidence="5" id="KW-1185">Reference proteome</keyword>
<dbReference type="InterPro" id="IPR012310">
    <property type="entry name" value="DNA_ligase_ATP-dep_cent"/>
</dbReference>
<proteinExistence type="inferred from homology"/>
<reference evidence="4 5" key="1">
    <citation type="submission" date="2024-03" db="EMBL/GenBank/DDBJ databases">
        <title>Bacilli Hybrid Assemblies.</title>
        <authorList>
            <person name="Kovac J."/>
        </authorList>
    </citation>
    <scope>NUCLEOTIDE SEQUENCE [LARGE SCALE GENOMIC DNA]</scope>
    <source>
        <strain evidence="4 5">FSL M8-0022</strain>
    </source>
</reference>
<dbReference type="SUPFAM" id="SSF56091">
    <property type="entry name" value="DNA ligase/mRNA capping enzyme, catalytic domain"/>
    <property type="match status" value="1"/>
</dbReference>
<dbReference type="InterPro" id="IPR050191">
    <property type="entry name" value="ATP-dep_DNA_ligase"/>
</dbReference>
<dbReference type="PANTHER" id="PTHR45674:SF4">
    <property type="entry name" value="DNA LIGASE 1"/>
    <property type="match status" value="1"/>
</dbReference>
<dbReference type="PANTHER" id="PTHR45674">
    <property type="entry name" value="DNA LIGASE 1/3 FAMILY MEMBER"/>
    <property type="match status" value="1"/>
</dbReference>
<name>A0ABU9K394_9BACI</name>
<accession>A0ABU9K394</accession>
<comment type="caution">
    <text evidence="4">The sequence shown here is derived from an EMBL/GenBank/DDBJ whole genome shotgun (WGS) entry which is preliminary data.</text>
</comment>
<evidence type="ECO:0000259" key="3">
    <source>
        <dbReference type="PROSITE" id="PS50160"/>
    </source>
</evidence>
<dbReference type="CDD" id="cd07906">
    <property type="entry name" value="Adenylation_DNA_ligase_LigD_LigC"/>
    <property type="match status" value="1"/>
</dbReference>
<comment type="similarity">
    <text evidence="1">Belongs to the ATP-dependent DNA ligase family.</text>
</comment>
<organism evidence="4 5">
    <name type="scientific">Caldifermentibacillus hisashii</name>
    <dbReference type="NCBI Taxonomy" id="996558"/>
    <lineage>
        <taxon>Bacteria</taxon>
        <taxon>Bacillati</taxon>
        <taxon>Bacillota</taxon>
        <taxon>Bacilli</taxon>
        <taxon>Bacillales</taxon>
        <taxon>Bacillaceae</taxon>
        <taxon>Caldifermentibacillus</taxon>
    </lineage>
</organism>
<evidence type="ECO:0000256" key="1">
    <source>
        <dbReference type="ARBA" id="ARBA00007572"/>
    </source>
</evidence>
<dbReference type="Pfam" id="PF01068">
    <property type="entry name" value="DNA_ligase_A_M"/>
    <property type="match status" value="1"/>
</dbReference>
<dbReference type="GO" id="GO:0016874">
    <property type="term" value="F:ligase activity"/>
    <property type="evidence" value="ECO:0007669"/>
    <property type="project" value="UniProtKB-KW"/>
</dbReference>
<keyword evidence="2 4" id="KW-0436">Ligase</keyword>
<evidence type="ECO:0000256" key="2">
    <source>
        <dbReference type="ARBA" id="ARBA00022598"/>
    </source>
</evidence>